<accession>A0A0W8FQJ3</accession>
<dbReference type="InterPro" id="IPR016152">
    <property type="entry name" value="PTrfase/Anion_transptr"/>
</dbReference>
<feature type="domain" description="PTS EIIA type-2" evidence="3">
    <location>
        <begin position="5"/>
        <end position="149"/>
    </location>
</feature>
<protein>
    <submittedName>
        <fullName evidence="4">Pts system, fructose-specific iia / iib / iic component</fullName>
        <ecNumber evidence="4">2.7.1.69</ecNumber>
    </submittedName>
</protein>
<dbReference type="PANTHER" id="PTHR47738">
    <property type="entry name" value="PTS SYSTEM FRUCTOSE-LIKE EIIA COMPONENT-RELATED"/>
    <property type="match status" value="1"/>
</dbReference>
<dbReference type="EMBL" id="LNQE01000917">
    <property type="protein sequence ID" value="KUG23194.1"/>
    <property type="molecule type" value="Genomic_DNA"/>
</dbReference>
<comment type="subcellular location">
    <subcellularLocation>
        <location evidence="1">Cytoplasm</location>
    </subcellularLocation>
</comment>
<dbReference type="SUPFAM" id="SSF55804">
    <property type="entry name" value="Phoshotransferase/anion transport protein"/>
    <property type="match status" value="1"/>
</dbReference>
<dbReference type="InterPro" id="IPR002178">
    <property type="entry name" value="PTS_EIIA_type-2_dom"/>
</dbReference>
<dbReference type="GO" id="GO:0005737">
    <property type="term" value="C:cytoplasm"/>
    <property type="evidence" value="ECO:0007669"/>
    <property type="project" value="UniProtKB-SubCell"/>
</dbReference>
<dbReference type="GO" id="GO:0016740">
    <property type="term" value="F:transferase activity"/>
    <property type="evidence" value="ECO:0007669"/>
    <property type="project" value="UniProtKB-KW"/>
</dbReference>
<evidence type="ECO:0000256" key="2">
    <source>
        <dbReference type="ARBA" id="ARBA00022679"/>
    </source>
</evidence>
<dbReference type="Pfam" id="PF00359">
    <property type="entry name" value="PTS_EIIA_2"/>
    <property type="match status" value="1"/>
</dbReference>
<dbReference type="PROSITE" id="PS51094">
    <property type="entry name" value="PTS_EIIA_TYPE_2"/>
    <property type="match status" value="1"/>
</dbReference>
<dbReference type="EC" id="2.7.1.69" evidence="4"/>
<comment type="caution">
    <text evidence="4">The sequence shown here is derived from an EMBL/GenBank/DDBJ whole genome shotgun (WGS) entry which is preliminary data.</text>
</comment>
<dbReference type="PROSITE" id="PS00372">
    <property type="entry name" value="PTS_EIIA_TYPE_2_HIS"/>
    <property type="match status" value="1"/>
</dbReference>
<dbReference type="AlphaFoldDB" id="A0A0W8FQJ3"/>
<dbReference type="Gene3D" id="3.40.930.10">
    <property type="entry name" value="Mannitol-specific EII, Chain A"/>
    <property type="match status" value="1"/>
</dbReference>
<reference evidence="4" key="1">
    <citation type="journal article" date="2015" name="Proc. Natl. Acad. Sci. U.S.A.">
        <title>Networks of energetic and metabolic interactions define dynamics in microbial communities.</title>
        <authorList>
            <person name="Embree M."/>
            <person name="Liu J.K."/>
            <person name="Al-Bassam M.M."/>
            <person name="Zengler K."/>
        </authorList>
    </citation>
    <scope>NUCLEOTIDE SEQUENCE</scope>
</reference>
<proteinExistence type="predicted"/>
<keyword evidence="2 4" id="KW-0808">Transferase</keyword>
<name>A0A0W8FQJ3_9ZZZZ</name>
<dbReference type="FunFam" id="3.40.930.10:FF:000009">
    <property type="entry name" value="PTS system, fructose specific IIABC component"/>
    <property type="match status" value="1"/>
</dbReference>
<gene>
    <name evidence="4" type="ORF">ASZ90_007035</name>
</gene>
<evidence type="ECO:0000259" key="3">
    <source>
        <dbReference type="PROSITE" id="PS51094"/>
    </source>
</evidence>
<evidence type="ECO:0000256" key="1">
    <source>
        <dbReference type="ARBA" id="ARBA00004496"/>
    </source>
</evidence>
<organism evidence="4">
    <name type="scientific">hydrocarbon metagenome</name>
    <dbReference type="NCBI Taxonomy" id="938273"/>
    <lineage>
        <taxon>unclassified sequences</taxon>
        <taxon>metagenomes</taxon>
        <taxon>ecological metagenomes</taxon>
    </lineage>
</organism>
<evidence type="ECO:0000313" key="4">
    <source>
        <dbReference type="EMBL" id="KUG23194.1"/>
    </source>
</evidence>
<sequence length="155" mass="16950">MPLEQFLKTEYVKSSLLAKTKVAALNELVDTVIHGGLKLDSSSIVEILVQRENLGSTGIGDGVAIPHGKTSAIDDLVVAFGRSMEGIDYDSADGKPVYLFFLLLAPENSAGQHLKVLARISKMLKKENFREMLLKAKSSNDLYKIIINQDNICIS</sequence>
<dbReference type="CDD" id="cd00211">
    <property type="entry name" value="PTS_IIA_fru"/>
    <property type="match status" value="1"/>
</dbReference>
<dbReference type="InterPro" id="IPR051541">
    <property type="entry name" value="PTS_SugarTrans_NitroReg"/>
</dbReference>